<dbReference type="Proteomes" id="UP000248021">
    <property type="component" value="Unassembled WGS sequence"/>
</dbReference>
<dbReference type="Pfam" id="PF03734">
    <property type="entry name" value="YkuD"/>
    <property type="match status" value="1"/>
</dbReference>
<sequence length="372" mass="39734">MTMRSSVALALISGALFSGMPALAAPEAGRDRAQTAGVGAPASDRPGTTNPVKVALPATRDEWVAVTRAAAFPRPLPMQSEVSPAIVKLQIMLDRAHASPGVIDGHLGSNVAKAIAAFQAMRNLPVNGVLNQAIWEALERESAEPPLMTYAIKVEDVAGPFVPDMPKDYAELATLYRLGYRGPVELLAEKFHMDEDLLRRLNPGATFQAPGETIVVADVRQKKPRAKVARLVADKSTKQLLGYGGAGELVVAYPATIGSRDLPSPTGVHLVGAVAVNPEYWYRPAVNFQQGDNTKALRIAPGPNNPVGSVWIGLDKPTYGIHGTPEPSRIDKTNSHGCIRLTNWDAEELVKLIEPGVPVEFLDGVEVTSAIR</sequence>
<keyword evidence="11" id="KW-0449">Lipoprotein</keyword>
<dbReference type="InterPro" id="IPR050979">
    <property type="entry name" value="LD-transpeptidase"/>
</dbReference>
<evidence type="ECO:0000313" key="12">
    <source>
        <dbReference type="Proteomes" id="UP000248021"/>
    </source>
</evidence>
<keyword evidence="4 7" id="KW-0133">Cell shape</keyword>
<comment type="similarity">
    <text evidence="2">Belongs to the YkuD family.</text>
</comment>
<feature type="chain" id="PRO_5015865884" evidence="9">
    <location>
        <begin position="25"/>
        <end position="372"/>
    </location>
</feature>
<dbReference type="GO" id="GO:0016740">
    <property type="term" value="F:transferase activity"/>
    <property type="evidence" value="ECO:0007669"/>
    <property type="project" value="UniProtKB-KW"/>
</dbReference>
<reference evidence="11 12" key="1">
    <citation type="submission" date="2018-05" db="EMBL/GenBank/DDBJ databases">
        <title>Genomic Encyclopedia of Type Strains, Phase IV (KMG-IV): sequencing the most valuable type-strain genomes for metagenomic binning, comparative biology and taxonomic classification.</title>
        <authorList>
            <person name="Goeker M."/>
        </authorList>
    </citation>
    <scope>NUCLEOTIDE SEQUENCE [LARGE SCALE GENOMIC DNA]</scope>
    <source>
        <strain evidence="11 12">DSM 6462</strain>
    </source>
</reference>
<keyword evidence="3" id="KW-0808">Transferase</keyword>
<dbReference type="InterPro" id="IPR038063">
    <property type="entry name" value="Transpep_catalytic_dom"/>
</dbReference>
<evidence type="ECO:0000256" key="3">
    <source>
        <dbReference type="ARBA" id="ARBA00022679"/>
    </source>
</evidence>
<evidence type="ECO:0000256" key="9">
    <source>
        <dbReference type="SAM" id="SignalP"/>
    </source>
</evidence>
<evidence type="ECO:0000256" key="7">
    <source>
        <dbReference type="PROSITE-ProRule" id="PRU01373"/>
    </source>
</evidence>
<dbReference type="RefSeq" id="WP_110373453.1">
    <property type="nucleotide sequence ID" value="NZ_JAHBRY010000002.1"/>
</dbReference>
<dbReference type="InterPro" id="IPR005490">
    <property type="entry name" value="LD_TPept_cat_dom"/>
</dbReference>
<evidence type="ECO:0000259" key="10">
    <source>
        <dbReference type="PROSITE" id="PS52029"/>
    </source>
</evidence>
<feature type="signal peptide" evidence="9">
    <location>
        <begin position="1"/>
        <end position="24"/>
    </location>
</feature>
<feature type="active site" description="Nucleophile" evidence="7">
    <location>
        <position position="338"/>
    </location>
</feature>
<comment type="caution">
    <text evidence="11">The sequence shown here is derived from an EMBL/GenBank/DDBJ whole genome shotgun (WGS) entry which is preliminary data.</text>
</comment>
<accession>A0A2V3UDJ3</accession>
<evidence type="ECO:0000256" key="5">
    <source>
        <dbReference type="ARBA" id="ARBA00022984"/>
    </source>
</evidence>
<dbReference type="GO" id="GO:0018104">
    <property type="term" value="P:peptidoglycan-protein cross-linking"/>
    <property type="evidence" value="ECO:0007669"/>
    <property type="project" value="TreeGrafter"/>
</dbReference>
<dbReference type="SUPFAM" id="SSF141523">
    <property type="entry name" value="L,D-transpeptidase catalytic domain-like"/>
    <property type="match status" value="1"/>
</dbReference>
<dbReference type="Gene3D" id="1.10.101.10">
    <property type="entry name" value="PGBD-like superfamily/PGBD"/>
    <property type="match status" value="1"/>
</dbReference>
<evidence type="ECO:0000256" key="4">
    <source>
        <dbReference type="ARBA" id="ARBA00022960"/>
    </source>
</evidence>
<dbReference type="InterPro" id="IPR002477">
    <property type="entry name" value="Peptidoglycan-bd-like"/>
</dbReference>
<dbReference type="InterPro" id="IPR036366">
    <property type="entry name" value="PGBDSf"/>
</dbReference>
<organism evidence="11 12">
    <name type="scientific">Chelatococcus asaccharovorans</name>
    <dbReference type="NCBI Taxonomy" id="28210"/>
    <lineage>
        <taxon>Bacteria</taxon>
        <taxon>Pseudomonadati</taxon>
        <taxon>Pseudomonadota</taxon>
        <taxon>Alphaproteobacteria</taxon>
        <taxon>Hyphomicrobiales</taxon>
        <taxon>Chelatococcaceae</taxon>
        <taxon>Chelatococcus</taxon>
    </lineage>
</organism>
<dbReference type="Pfam" id="PF01471">
    <property type="entry name" value="PG_binding_1"/>
    <property type="match status" value="1"/>
</dbReference>
<comment type="pathway">
    <text evidence="1 7">Cell wall biogenesis; peptidoglycan biosynthesis.</text>
</comment>
<dbReference type="SUPFAM" id="SSF47090">
    <property type="entry name" value="PGBD-like"/>
    <property type="match status" value="1"/>
</dbReference>
<dbReference type="Gene3D" id="2.40.440.10">
    <property type="entry name" value="L,D-transpeptidase catalytic domain-like"/>
    <property type="match status" value="1"/>
</dbReference>
<gene>
    <name evidence="11" type="ORF">C7450_102217</name>
</gene>
<feature type="active site" description="Proton donor/acceptor" evidence="7">
    <location>
        <position position="322"/>
    </location>
</feature>
<dbReference type="AlphaFoldDB" id="A0A2V3UDJ3"/>
<protein>
    <submittedName>
        <fullName evidence="11">Lipoprotein-anchoring transpeptidase ErfK/SrfK</fullName>
    </submittedName>
</protein>
<evidence type="ECO:0000256" key="1">
    <source>
        <dbReference type="ARBA" id="ARBA00004752"/>
    </source>
</evidence>
<name>A0A2V3UDJ3_9HYPH</name>
<dbReference type="GO" id="GO:0008360">
    <property type="term" value="P:regulation of cell shape"/>
    <property type="evidence" value="ECO:0007669"/>
    <property type="project" value="UniProtKB-UniRule"/>
</dbReference>
<dbReference type="PROSITE" id="PS52029">
    <property type="entry name" value="LD_TPASE"/>
    <property type="match status" value="1"/>
</dbReference>
<proteinExistence type="inferred from homology"/>
<feature type="domain" description="L,D-TPase catalytic" evidence="10">
    <location>
        <begin position="229"/>
        <end position="362"/>
    </location>
</feature>
<keyword evidence="6 7" id="KW-0961">Cell wall biogenesis/degradation</keyword>
<dbReference type="InterPro" id="IPR036365">
    <property type="entry name" value="PGBD-like_sf"/>
</dbReference>
<keyword evidence="12" id="KW-1185">Reference proteome</keyword>
<dbReference type="UniPathway" id="UPA00219"/>
<dbReference type="EMBL" id="QJJK01000002">
    <property type="protein sequence ID" value="PXW63302.1"/>
    <property type="molecule type" value="Genomic_DNA"/>
</dbReference>
<dbReference type="GO" id="GO:0071972">
    <property type="term" value="F:peptidoglycan L,D-transpeptidase activity"/>
    <property type="evidence" value="ECO:0007669"/>
    <property type="project" value="TreeGrafter"/>
</dbReference>
<evidence type="ECO:0000313" key="11">
    <source>
        <dbReference type="EMBL" id="PXW63302.1"/>
    </source>
</evidence>
<keyword evidence="9" id="KW-0732">Signal</keyword>
<evidence type="ECO:0000256" key="6">
    <source>
        <dbReference type="ARBA" id="ARBA00023316"/>
    </source>
</evidence>
<dbReference type="PANTHER" id="PTHR30582:SF30">
    <property type="entry name" value="BLR4375 PROTEIN"/>
    <property type="match status" value="1"/>
</dbReference>
<dbReference type="OrthoDB" id="9787225at2"/>
<dbReference type="GO" id="GO:0071555">
    <property type="term" value="P:cell wall organization"/>
    <property type="evidence" value="ECO:0007669"/>
    <property type="project" value="UniProtKB-UniRule"/>
</dbReference>
<dbReference type="GO" id="GO:0005576">
    <property type="term" value="C:extracellular region"/>
    <property type="evidence" value="ECO:0007669"/>
    <property type="project" value="TreeGrafter"/>
</dbReference>
<evidence type="ECO:0000256" key="8">
    <source>
        <dbReference type="SAM" id="MobiDB-lite"/>
    </source>
</evidence>
<keyword evidence="5 7" id="KW-0573">Peptidoglycan synthesis</keyword>
<feature type="region of interest" description="Disordered" evidence="8">
    <location>
        <begin position="28"/>
        <end position="51"/>
    </location>
</feature>
<evidence type="ECO:0000256" key="2">
    <source>
        <dbReference type="ARBA" id="ARBA00005992"/>
    </source>
</evidence>
<dbReference type="CDD" id="cd16913">
    <property type="entry name" value="YkuD_like"/>
    <property type="match status" value="1"/>
</dbReference>
<dbReference type="PANTHER" id="PTHR30582">
    <property type="entry name" value="L,D-TRANSPEPTIDASE"/>
    <property type="match status" value="1"/>
</dbReference>